<dbReference type="EMBL" id="CAJFDI010000001">
    <property type="protein sequence ID" value="CAD5208546.1"/>
    <property type="molecule type" value="Genomic_DNA"/>
</dbReference>
<dbReference type="GO" id="GO:0046982">
    <property type="term" value="F:protein heterodimerization activity"/>
    <property type="evidence" value="ECO:0007669"/>
    <property type="project" value="InterPro"/>
</dbReference>
<organism evidence="4 6">
    <name type="scientific">Bursaphelenchus xylophilus</name>
    <name type="common">Pinewood nematode worm</name>
    <name type="synonym">Aphelenchoides xylophilus</name>
    <dbReference type="NCBI Taxonomy" id="6326"/>
    <lineage>
        <taxon>Eukaryota</taxon>
        <taxon>Metazoa</taxon>
        <taxon>Ecdysozoa</taxon>
        <taxon>Nematoda</taxon>
        <taxon>Chromadorea</taxon>
        <taxon>Rhabditida</taxon>
        <taxon>Tylenchina</taxon>
        <taxon>Tylenchomorpha</taxon>
        <taxon>Aphelenchoidea</taxon>
        <taxon>Aphelenchoididae</taxon>
        <taxon>Bursaphelenchus</taxon>
    </lineage>
</organism>
<name>A0A1I7RVN5_BURXY</name>
<feature type="region of interest" description="Disordered" evidence="1">
    <location>
        <begin position="1"/>
        <end position="494"/>
    </location>
</feature>
<reference evidence="3" key="2">
    <citation type="submission" date="2020-09" db="EMBL/GenBank/DDBJ databases">
        <authorList>
            <person name="Kikuchi T."/>
        </authorList>
    </citation>
    <scope>NUCLEOTIDE SEQUENCE</scope>
    <source>
        <strain evidence="3">Ka4C1</strain>
    </source>
</reference>
<accession>A0A1I7RVN5</accession>
<feature type="compositionally biased region" description="Low complexity" evidence="1">
    <location>
        <begin position="265"/>
        <end position="287"/>
    </location>
</feature>
<dbReference type="Proteomes" id="UP000582659">
    <property type="component" value="Unassembled WGS sequence"/>
</dbReference>
<feature type="compositionally biased region" description="Basic and acidic residues" evidence="1">
    <location>
        <begin position="76"/>
        <end position="85"/>
    </location>
</feature>
<dbReference type="GO" id="GO:0003677">
    <property type="term" value="F:DNA binding"/>
    <property type="evidence" value="ECO:0007669"/>
    <property type="project" value="InterPro"/>
</dbReference>
<feature type="domain" description="Transcription factor CBF/NF-Y/archaeal histone" evidence="2">
    <location>
        <begin position="493"/>
        <end position="556"/>
    </location>
</feature>
<dbReference type="InterPro" id="IPR002119">
    <property type="entry name" value="Histone_H2A"/>
</dbReference>
<feature type="compositionally biased region" description="Pro residues" evidence="1">
    <location>
        <begin position="150"/>
        <end position="165"/>
    </location>
</feature>
<dbReference type="Proteomes" id="UP000659654">
    <property type="component" value="Unassembled WGS sequence"/>
</dbReference>
<dbReference type="SUPFAM" id="SSF47113">
    <property type="entry name" value="Histone-fold"/>
    <property type="match status" value="1"/>
</dbReference>
<dbReference type="OrthoDB" id="9421954at2759"/>
<dbReference type="AlphaFoldDB" id="A0A1I7RVN5"/>
<gene>
    <name evidence="3" type="ORF">BXYJ_LOCUS782</name>
</gene>
<dbReference type="CDD" id="cd00074">
    <property type="entry name" value="HFD_H2A"/>
    <property type="match status" value="1"/>
</dbReference>
<evidence type="ECO:0000313" key="5">
    <source>
        <dbReference type="Proteomes" id="UP000659654"/>
    </source>
</evidence>
<dbReference type="eggNOG" id="KOG1756">
    <property type="taxonomic scope" value="Eukaryota"/>
</dbReference>
<dbReference type="Proteomes" id="UP000095284">
    <property type="component" value="Unplaced"/>
</dbReference>
<dbReference type="PANTHER" id="PTHR23430">
    <property type="entry name" value="HISTONE H2A"/>
    <property type="match status" value="1"/>
</dbReference>
<dbReference type="PRINTS" id="PR01217">
    <property type="entry name" value="PRICHEXTENSN"/>
</dbReference>
<feature type="compositionally biased region" description="Basic residues" evidence="1">
    <location>
        <begin position="464"/>
        <end position="477"/>
    </location>
</feature>
<protein>
    <submittedName>
        <fullName evidence="3">(pine wood nematode) hypothetical protein</fullName>
    </submittedName>
    <submittedName>
        <fullName evidence="6">Histone domain-containing protein</fullName>
    </submittedName>
</protein>
<reference evidence="6" key="1">
    <citation type="submission" date="2016-11" db="UniProtKB">
        <authorList>
            <consortium name="WormBaseParasite"/>
        </authorList>
    </citation>
    <scope>IDENTIFICATION</scope>
</reference>
<evidence type="ECO:0000313" key="3">
    <source>
        <dbReference type="EMBL" id="CAD5208546.1"/>
    </source>
</evidence>
<dbReference type="EMBL" id="CAJFCV020000001">
    <property type="protein sequence ID" value="CAG9081929.1"/>
    <property type="molecule type" value="Genomic_DNA"/>
</dbReference>
<dbReference type="InterPro" id="IPR009072">
    <property type="entry name" value="Histone-fold"/>
</dbReference>
<dbReference type="SMART" id="SM00414">
    <property type="entry name" value="H2A"/>
    <property type="match status" value="1"/>
</dbReference>
<feature type="compositionally biased region" description="Low complexity" evidence="1">
    <location>
        <begin position="196"/>
        <end position="215"/>
    </location>
</feature>
<feature type="compositionally biased region" description="Low complexity" evidence="1">
    <location>
        <begin position="382"/>
        <end position="406"/>
    </location>
</feature>
<dbReference type="GO" id="GO:0030527">
    <property type="term" value="F:structural constituent of chromatin"/>
    <property type="evidence" value="ECO:0007669"/>
    <property type="project" value="InterPro"/>
</dbReference>
<feature type="compositionally biased region" description="Low complexity" evidence="1">
    <location>
        <begin position="15"/>
        <end position="37"/>
    </location>
</feature>
<dbReference type="Pfam" id="PF00808">
    <property type="entry name" value="CBFD_NFYB_HMF"/>
    <property type="match status" value="1"/>
</dbReference>
<evidence type="ECO:0000313" key="6">
    <source>
        <dbReference type="WBParaSite" id="BXY_0479700.1"/>
    </source>
</evidence>
<dbReference type="WBParaSite" id="BXY_0479700.1">
    <property type="protein sequence ID" value="BXY_0479700.1"/>
    <property type="gene ID" value="BXY_0479700"/>
</dbReference>
<feature type="compositionally biased region" description="Polar residues" evidence="1">
    <location>
        <begin position="46"/>
        <end position="57"/>
    </location>
</feature>
<evidence type="ECO:0000256" key="1">
    <source>
        <dbReference type="SAM" id="MobiDB-lite"/>
    </source>
</evidence>
<keyword evidence="5" id="KW-1185">Reference proteome</keyword>
<dbReference type="Gene3D" id="1.10.20.10">
    <property type="entry name" value="Histone, subunit A"/>
    <property type="match status" value="1"/>
</dbReference>
<sequence>MAPARRAAAKKRGAGRTPAPLRSPEFPSLQLSSSSSDSEADDLSPTTRQNTLANSGSGHLLSPKPESNRRSASKTPDPDLQRDLVDATPMRNDSMEARLSPVLRRASAAQAKEMDVEEPEQVAGPSRARSPAKKAAKSRAAAKSGKVPLGSPPPKRALRPRPTPSPITSTPRSNSKSPKPVVIPTTIPEEAENDSSRSSSSSETQPPVPSTSRASPKPPAKKGRPPAQPRMSVPSRAALRRQAHAEQAGTSKDLPKSPAKKSKAAAEPSGRPRAASPDSSSSASESSPPKRRRKARASPKPGPSHAKSQRPVVQPPVAATASPKPPAKKPFMHARMSAAPSRADRAVRPRPTPSPITSTRRPNSKSPRAVVIPSTIPEETESNSSKSSSSSSSESQPPVPSTSRASPKPPAKKGKAPPQPRTSDPSRAALRRSSSASRSSGSHSSEPQPEEDQAPSDANAAPKPRPKPPAKRPKLSQKARMDPARTGSDYQLHLPVSRVRRQMKQELPKKRMAKNSSIAVAAAVQTILTEVIAGAMDVAKSQGTTRINPRHIMMAIKADEELDHIFKDVTIAGAGYVPLHPTF</sequence>
<proteinExistence type="predicted"/>
<evidence type="ECO:0000313" key="4">
    <source>
        <dbReference type="Proteomes" id="UP000095284"/>
    </source>
</evidence>
<feature type="compositionally biased region" description="Low complexity" evidence="1">
    <location>
        <begin position="426"/>
        <end position="445"/>
    </location>
</feature>
<dbReference type="InterPro" id="IPR003958">
    <property type="entry name" value="CBFA_NFYB_domain"/>
</dbReference>
<dbReference type="GO" id="GO:0000786">
    <property type="term" value="C:nucleosome"/>
    <property type="evidence" value="ECO:0007669"/>
    <property type="project" value="InterPro"/>
</dbReference>
<evidence type="ECO:0000259" key="2">
    <source>
        <dbReference type="Pfam" id="PF00808"/>
    </source>
</evidence>